<dbReference type="EMBL" id="UYRS01018523">
    <property type="protein sequence ID" value="VDK37108.1"/>
    <property type="molecule type" value="Genomic_DNA"/>
</dbReference>
<dbReference type="GO" id="GO:0016303">
    <property type="term" value="F:1-phosphatidylinositol-3-kinase activity"/>
    <property type="evidence" value="ECO:0007669"/>
    <property type="project" value="UniProtKB-UniRule"/>
</dbReference>
<dbReference type="AlphaFoldDB" id="A0A0R3W8H5"/>
<dbReference type="InterPro" id="IPR001263">
    <property type="entry name" value="PI3K_accessory_dom"/>
</dbReference>
<dbReference type="InterPro" id="IPR057756">
    <property type="entry name" value="PI3-kinase_type3/VPS34_cat"/>
</dbReference>
<evidence type="ECO:0000259" key="9">
    <source>
        <dbReference type="PROSITE" id="PS50290"/>
    </source>
</evidence>
<dbReference type="Gene3D" id="1.25.40.70">
    <property type="entry name" value="Phosphatidylinositol 3-kinase, accessory domain (PIK)"/>
    <property type="match status" value="1"/>
</dbReference>
<evidence type="ECO:0000256" key="7">
    <source>
        <dbReference type="PIRNR" id="PIRNR000587"/>
    </source>
</evidence>
<feature type="compositionally biased region" description="Low complexity" evidence="8">
    <location>
        <begin position="461"/>
        <end position="475"/>
    </location>
</feature>
<evidence type="ECO:0000256" key="1">
    <source>
        <dbReference type="ARBA" id="ARBA00012073"/>
    </source>
</evidence>
<dbReference type="OrthoDB" id="67688at2759"/>
<dbReference type="WBParaSite" id="TASK_0000666001-mRNA-1">
    <property type="protein sequence ID" value="TASK_0000666001-mRNA-1"/>
    <property type="gene ID" value="TASK_0000666001"/>
</dbReference>
<dbReference type="InterPro" id="IPR018936">
    <property type="entry name" value="PI3/4_kinase_CS"/>
</dbReference>
<dbReference type="InterPro" id="IPR015433">
    <property type="entry name" value="PI3/4_kinase"/>
</dbReference>
<dbReference type="GO" id="GO:0034272">
    <property type="term" value="C:phosphatidylinositol 3-kinase complex, class III, type II"/>
    <property type="evidence" value="ECO:0007669"/>
    <property type="project" value="TreeGrafter"/>
</dbReference>
<dbReference type="PROSITE" id="PS50290">
    <property type="entry name" value="PI3_4_KINASE_3"/>
    <property type="match status" value="1"/>
</dbReference>
<dbReference type="GO" id="GO:0000407">
    <property type="term" value="C:phagophore assembly site"/>
    <property type="evidence" value="ECO:0007669"/>
    <property type="project" value="TreeGrafter"/>
</dbReference>
<gene>
    <name evidence="11" type="ORF">TASK_LOCUS6661</name>
</gene>
<dbReference type="InterPro" id="IPR008290">
    <property type="entry name" value="PI3K_Vps34"/>
</dbReference>
<dbReference type="PROSITE" id="PS00915">
    <property type="entry name" value="PI3_4_KINASE_1"/>
    <property type="match status" value="1"/>
</dbReference>
<dbReference type="GO" id="GO:0034271">
    <property type="term" value="C:phosphatidylinositol 3-kinase complex, class III, type I"/>
    <property type="evidence" value="ECO:0007669"/>
    <property type="project" value="TreeGrafter"/>
</dbReference>
<dbReference type="CDD" id="cd00896">
    <property type="entry name" value="PI3Kc_III"/>
    <property type="match status" value="1"/>
</dbReference>
<name>A0A0R3W8H5_TAEAS</name>
<feature type="compositionally biased region" description="Basic and acidic residues" evidence="8">
    <location>
        <begin position="449"/>
        <end position="458"/>
    </location>
</feature>
<dbReference type="Pfam" id="PF00613">
    <property type="entry name" value="PI3Ka"/>
    <property type="match status" value="1"/>
</dbReference>
<dbReference type="InterPro" id="IPR000403">
    <property type="entry name" value="PI3/4_kinase_cat_dom"/>
</dbReference>
<dbReference type="InterPro" id="IPR036940">
    <property type="entry name" value="PI3/4_kinase_cat_sf"/>
</dbReference>
<dbReference type="InterPro" id="IPR042236">
    <property type="entry name" value="PI3K_accessory_sf"/>
</dbReference>
<evidence type="ECO:0000313" key="12">
    <source>
        <dbReference type="Proteomes" id="UP000282613"/>
    </source>
</evidence>
<keyword evidence="12" id="KW-1185">Reference proteome</keyword>
<feature type="domain" description="PI3K/PI4K catalytic" evidence="9">
    <location>
        <begin position="614"/>
        <end position="926"/>
    </location>
</feature>
<dbReference type="GO" id="GO:0048015">
    <property type="term" value="P:phosphatidylinositol-mediated signaling"/>
    <property type="evidence" value="ECO:0007669"/>
    <property type="project" value="TreeGrafter"/>
</dbReference>
<dbReference type="SMART" id="SM00146">
    <property type="entry name" value="PI3Kc"/>
    <property type="match status" value="1"/>
</dbReference>
<feature type="domain" description="PIK helical" evidence="10">
    <location>
        <begin position="296"/>
        <end position="536"/>
    </location>
</feature>
<dbReference type="STRING" id="60517.A0A0R3W8H5"/>
<accession>A0A0R3W8H5</accession>
<dbReference type="Gene3D" id="3.30.1010.10">
    <property type="entry name" value="Phosphatidylinositol 3-kinase Catalytic Subunit, Chain A, domain 4"/>
    <property type="match status" value="1"/>
</dbReference>
<dbReference type="EC" id="2.7.1.137" evidence="1 7"/>
<reference evidence="11 12" key="2">
    <citation type="submission" date="2018-11" db="EMBL/GenBank/DDBJ databases">
        <authorList>
            <consortium name="Pathogen Informatics"/>
        </authorList>
    </citation>
    <scope>NUCLEOTIDE SEQUENCE [LARGE SCALE GENOMIC DNA]</scope>
</reference>
<evidence type="ECO:0000256" key="2">
    <source>
        <dbReference type="ARBA" id="ARBA00019787"/>
    </source>
</evidence>
<dbReference type="InterPro" id="IPR011009">
    <property type="entry name" value="Kinase-like_dom_sf"/>
</dbReference>
<keyword evidence="4 7" id="KW-0547">Nucleotide-binding</keyword>
<feature type="region of interest" description="Disordered" evidence="8">
    <location>
        <begin position="440"/>
        <end position="476"/>
    </location>
</feature>
<sequence length="959" mass="110529">MELSLVCMHSCDLREESNGKSLLPHIQILSLTGFKPEDFKIINGQYNPLACYGEVRVAYCITRHFPLTMHRFGPWSEILPTRDNNTDPVLFNEGVEIGLAYCYLYDYYGICFVLCSTYTDSGGVHDQYLGGCYLRLYNSKKVFRNAMYELELHLLKDFKLKTLDDVVECVIEHNMDGKPRDLKELNHLLKMKRKQTRGEFVGTSMDQKTLSVVEPRIEELKRGSGKMFLRVNFEFSRSYPSLYVPVVFKYRVSGVSVAWITVDSMPTVDENQLPEKWNPYDEMYFKMTRNIRTIDVDKQRIPNKETLERLKALIESGYGEVLSEKDGDLIWQFRFYLANKFPETALATFLLSVRWQYPEQVSQAVELLRSWSSSCVSPEAVLELLTRTYTHPVCRRFAVSRLRQASDEDIELYLYQLVQALRYENQEEILRCSKIPTLGGESEDENEGDALKKAEGRAGEPSSSRSLSRPKGSPLGPDDIPWKTDLVTFLIRRGRGKFRLANYLYWFLQLEAHEETPSSPEVKVVFSHVLKRFMAALECGSEEHRAWHSDLLNQTKFVNGLYGLLMRVHEDSSKRLRKMENLKSLLRTEGDSLTRFERPLPFPVDPNFLIATVDADSATLFKSTTQPALLSLVSPEGQLYRVIFKIGDDLRQDQVVLQMIRLMDVVLKKEMFDLQLTPYIVLAASCRHGFIQFVKGVRLSEVNREEGSILKYLQQRAPSVKDPLGLQPKVLEAYIRSCGESRLFFWIDRFIHPSTPLGQYLIRRKFPSVRIFLSCSFLSDPGNEAGYCVMTYLLGVGDRHMDNIMLTPEGQLFHIDFSFILGYDPKLMAPEVRLTKDMIEAMGGAKTPTFNSFVNICVTAFLSLRRHANLFLTMLSLVQDAGIKDIARDPMKARDFVKERFCLDETEERAAHRFASRIFDSIKAIVPEVMERIHTVLQVSWFCTFVELFALSICENRRH</sequence>
<dbReference type="GO" id="GO:0005524">
    <property type="term" value="F:ATP binding"/>
    <property type="evidence" value="ECO:0007669"/>
    <property type="project" value="UniProtKB-UniRule"/>
</dbReference>
<dbReference type="Proteomes" id="UP000282613">
    <property type="component" value="Unassembled WGS sequence"/>
</dbReference>
<evidence type="ECO:0000256" key="6">
    <source>
        <dbReference type="ARBA" id="ARBA00022840"/>
    </source>
</evidence>
<organism evidence="13">
    <name type="scientific">Taenia asiatica</name>
    <name type="common">Asian tapeworm</name>
    <dbReference type="NCBI Taxonomy" id="60517"/>
    <lineage>
        <taxon>Eukaryota</taxon>
        <taxon>Metazoa</taxon>
        <taxon>Spiralia</taxon>
        <taxon>Lophotrochozoa</taxon>
        <taxon>Platyhelminthes</taxon>
        <taxon>Cestoda</taxon>
        <taxon>Eucestoda</taxon>
        <taxon>Cyclophyllidea</taxon>
        <taxon>Taeniidae</taxon>
        <taxon>Taenia</taxon>
    </lineage>
</organism>
<evidence type="ECO:0000313" key="13">
    <source>
        <dbReference type="WBParaSite" id="TASK_0000666001-mRNA-1"/>
    </source>
</evidence>
<dbReference type="GO" id="GO:0000045">
    <property type="term" value="P:autophagosome assembly"/>
    <property type="evidence" value="ECO:0007669"/>
    <property type="project" value="TreeGrafter"/>
</dbReference>
<evidence type="ECO:0000256" key="3">
    <source>
        <dbReference type="ARBA" id="ARBA00022679"/>
    </source>
</evidence>
<dbReference type="SUPFAM" id="SSF56112">
    <property type="entry name" value="Protein kinase-like (PK-like)"/>
    <property type="match status" value="1"/>
</dbReference>
<protein>
    <recommendedName>
        <fullName evidence="2 7">Phosphatidylinositol 3-kinase catalytic subunit type 3</fullName>
        <ecNumber evidence="1 7">2.7.1.137</ecNumber>
    </recommendedName>
</protein>
<dbReference type="SUPFAM" id="SSF48371">
    <property type="entry name" value="ARM repeat"/>
    <property type="match status" value="1"/>
</dbReference>
<keyword evidence="5 7" id="KW-0418">Kinase</keyword>
<evidence type="ECO:0000313" key="11">
    <source>
        <dbReference type="EMBL" id="VDK37108.1"/>
    </source>
</evidence>
<evidence type="ECO:0000256" key="4">
    <source>
        <dbReference type="ARBA" id="ARBA00022741"/>
    </source>
</evidence>
<evidence type="ECO:0000256" key="8">
    <source>
        <dbReference type="SAM" id="MobiDB-lite"/>
    </source>
</evidence>
<dbReference type="GO" id="GO:0006897">
    <property type="term" value="P:endocytosis"/>
    <property type="evidence" value="ECO:0007669"/>
    <property type="project" value="TreeGrafter"/>
</dbReference>
<dbReference type="Gene3D" id="1.10.1070.11">
    <property type="entry name" value="Phosphatidylinositol 3-/4-kinase, catalytic domain"/>
    <property type="match status" value="1"/>
</dbReference>
<dbReference type="Pfam" id="PF00454">
    <property type="entry name" value="PI3_PI4_kinase"/>
    <property type="match status" value="1"/>
</dbReference>
<dbReference type="GO" id="GO:0005777">
    <property type="term" value="C:peroxisome"/>
    <property type="evidence" value="ECO:0007669"/>
    <property type="project" value="TreeGrafter"/>
</dbReference>
<comment type="catalytic activity">
    <reaction evidence="7">
        <text>a 1,2-diacyl-sn-glycero-3-phospho-(1D-myo-inositol) + ATP = a 1,2-diacyl-sn-glycero-3-phospho-(1D-myo-inositol-3-phosphate) + ADP + H(+)</text>
        <dbReference type="Rhea" id="RHEA:12709"/>
        <dbReference type="ChEBI" id="CHEBI:15378"/>
        <dbReference type="ChEBI" id="CHEBI:30616"/>
        <dbReference type="ChEBI" id="CHEBI:57880"/>
        <dbReference type="ChEBI" id="CHEBI:58088"/>
        <dbReference type="ChEBI" id="CHEBI:456216"/>
        <dbReference type="EC" id="2.7.1.137"/>
    </reaction>
</comment>
<dbReference type="PANTHER" id="PTHR10048">
    <property type="entry name" value="PHOSPHATIDYLINOSITOL KINASE"/>
    <property type="match status" value="1"/>
</dbReference>
<dbReference type="PROSITE" id="PS51545">
    <property type="entry name" value="PIK_HELICAL"/>
    <property type="match status" value="1"/>
</dbReference>
<dbReference type="PIRSF" id="PIRSF000587">
    <property type="entry name" value="PI3K_Vps34"/>
    <property type="match status" value="1"/>
</dbReference>
<dbReference type="FunFam" id="3.30.1010.10:FF:000002">
    <property type="entry name" value="Phosphatidylinositol 3-kinase catalytic subunit type 3"/>
    <property type="match status" value="1"/>
</dbReference>
<dbReference type="InterPro" id="IPR016024">
    <property type="entry name" value="ARM-type_fold"/>
</dbReference>
<dbReference type="GO" id="GO:0005768">
    <property type="term" value="C:endosome"/>
    <property type="evidence" value="ECO:0007669"/>
    <property type="project" value="TreeGrafter"/>
</dbReference>
<evidence type="ECO:0000256" key="5">
    <source>
        <dbReference type="ARBA" id="ARBA00022777"/>
    </source>
</evidence>
<keyword evidence="3 7" id="KW-0808">Transferase</keyword>
<comment type="similarity">
    <text evidence="7">Belongs to the PI3/PI4-kinase family.</text>
</comment>
<dbReference type="PANTHER" id="PTHR10048:SF7">
    <property type="entry name" value="PHOSPHATIDYLINOSITOL 3-KINASE CATALYTIC SUBUNIT TYPE 3"/>
    <property type="match status" value="1"/>
</dbReference>
<reference evidence="13" key="1">
    <citation type="submission" date="2017-02" db="UniProtKB">
        <authorList>
            <consortium name="WormBaseParasite"/>
        </authorList>
    </citation>
    <scope>IDENTIFICATION</scope>
</reference>
<proteinExistence type="inferred from homology"/>
<evidence type="ECO:0000259" key="10">
    <source>
        <dbReference type="PROSITE" id="PS51545"/>
    </source>
</evidence>
<keyword evidence="6 7" id="KW-0067">ATP-binding</keyword>
<dbReference type="SMART" id="SM00145">
    <property type="entry name" value="PI3Ka"/>
    <property type="match status" value="1"/>
</dbReference>